<reference evidence="5" key="1">
    <citation type="submission" date="2020-11" db="EMBL/GenBank/DDBJ databases">
        <authorList>
            <person name="Tran Van P."/>
        </authorList>
    </citation>
    <scope>NUCLEOTIDE SEQUENCE</scope>
</reference>
<accession>A0A7R9GKV2</accession>
<dbReference type="PANTHER" id="PTHR43026:SF1">
    <property type="entry name" value="2-HYDROXYACID DEHYDROGENASE HOMOLOG 1-RELATED"/>
    <property type="match status" value="1"/>
</dbReference>
<keyword evidence="3" id="KW-0520">NAD</keyword>
<dbReference type="EMBL" id="OA927907">
    <property type="protein sequence ID" value="CAD7286098.1"/>
    <property type="molecule type" value="Genomic_DNA"/>
</dbReference>
<dbReference type="GO" id="GO:0008720">
    <property type="term" value="F:D-lactate dehydrogenase (NAD+) activity"/>
    <property type="evidence" value="ECO:0007669"/>
    <property type="project" value="TreeGrafter"/>
</dbReference>
<dbReference type="Gene3D" id="3.40.50.720">
    <property type="entry name" value="NAD(P)-binding Rossmann-like Domain"/>
    <property type="match status" value="1"/>
</dbReference>
<dbReference type="Proteomes" id="UP000678499">
    <property type="component" value="Unassembled WGS sequence"/>
</dbReference>
<dbReference type="InterPro" id="IPR058205">
    <property type="entry name" value="D-LDH-like"/>
</dbReference>
<evidence type="ECO:0000256" key="2">
    <source>
        <dbReference type="ARBA" id="ARBA00023002"/>
    </source>
</evidence>
<dbReference type="GO" id="GO:0051287">
    <property type="term" value="F:NAD binding"/>
    <property type="evidence" value="ECO:0007669"/>
    <property type="project" value="InterPro"/>
</dbReference>
<evidence type="ECO:0000256" key="3">
    <source>
        <dbReference type="ARBA" id="ARBA00023027"/>
    </source>
</evidence>
<dbReference type="PANTHER" id="PTHR43026">
    <property type="entry name" value="2-HYDROXYACID DEHYDROGENASE HOMOLOG 1-RELATED"/>
    <property type="match status" value="1"/>
</dbReference>
<dbReference type="Pfam" id="PF02826">
    <property type="entry name" value="2-Hacid_dh_C"/>
    <property type="match status" value="1"/>
</dbReference>
<feature type="domain" description="D-isomer specific 2-hydroxyacid dehydrogenase NAD-binding" evidence="4">
    <location>
        <begin position="2"/>
        <end position="150"/>
    </location>
</feature>
<dbReference type="InterPro" id="IPR006140">
    <property type="entry name" value="D-isomer_DH_NAD-bd"/>
</dbReference>
<keyword evidence="6" id="KW-1185">Reference proteome</keyword>
<comment type="similarity">
    <text evidence="1">Belongs to the D-isomer specific 2-hydroxyacid dehydrogenase family.</text>
</comment>
<evidence type="ECO:0000313" key="5">
    <source>
        <dbReference type="EMBL" id="CAD7286098.1"/>
    </source>
</evidence>
<dbReference type="SUPFAM" id="SSF51735">
    <property type="entry name" value="NAD(P)-binding Rossmann-fold domains"/>
    <property type="match status" value="1"/>
</dbReference>
<dbReference type="PROSITE" id="PS00065">
    <property type="entry name" value="D_2_HYDROXYACID_DH_1"/>
    <property type="match status" value="1"/>
</dbReference>
<keyword evidence="2" id="KW-0560">Oxidoreductase</keyword>
<dbReference type="PROSITE" id="PS00671">
    <property type="entry name" value="D_2_HYDROXYACID_DH_3"/>
    <property type="match status" value="1"/>
</dbReference>
<protein>
    <recommendedName>
        <fullName evidence="4">D-isomer specific 2-hydroxyacid dehydrogenase NAD-binding domain-containing protein</fullName>
    </recommendedName>
</protein>
<dbReference type="InterPro" id="IPR029752">
    <property type="entry name" value="D-isomer_DH_CS1"/>
</dbReference>
<sequence>MVRHLHDSNRKMPLEGDSQFKQLKKVYEDANEMAGKTLGVVGLGRIGIETIKIGIGLGMNVIAYDKFIPTKDIQLNFFDGQSLTFHIKSVDSLETIYKQSDFISFHVPAQDGYLVGEAEFKMMKNGAMIVNAARGGVIDEKALVKALDAG</sequence>
<name>A0A7R9GKV2_9CRUS</name>
<dbReference type="AlphaFoldDB" id="A0A7R9GKV2"/>
<dbReference type="EMBL" id="CAJPEX010045870">
    <property type="protein sequence ID" value="CAG0926250.1"/>
    <property type="molecule type" value="Genomic_DNA"/>
</dbReference>
<dbReference type="InterPro" id="IPR036291">
    <property type="entry name" value="NAD(P)-bd_dom_sf"/>
</dbReference>
<evidence type="ECO:0000313" key="6">
    <source>
        <dbReference type="Proteomes" id="UP000678499"/>
    </source>
</evidence>
<dbReference type="OrthoDB" id="1621027at2759"/>
<gene>
    <name evidence="5" type="ORF">NMOB1V02_LOCUS13700</name>
</gene>
<evidence type="ECO:0000256" key="1">
    <source>
        <dbReference type="ARBA" id="ARBA00005854"/>
    </source>
</evidence>
<evidence type="ECO:0000259" key="4">
    <source>
        <dbReference type="Pfam" id="PF02826"/>
    </source>
</evidence>
<dbReference type="InterPro" id="IPR029753">
    <property type="entry name" value="D-isomer_DH_CS"/>
</dbReference>
<organism evidence="5">
    <name type="scientific">Notodromas monacha</name>
    <dbReference type="NCBI Taxonomy" id="399045"/>
    <lineage>
        <taxon>Eukaryota</taxon>
        <taxon>Metazoa</taxon>
        <taxon>Ecdysozoa</taxon>
        <taxon>Arthropoda</taxon>
        <taxon>Crustacea</taxon>
        <taxon>Oligostraca</taxon>
        <taxon>Ostracoda</taxon>
        <taxon>Podocopa</taxon>
        <taxon>Podocopida</taxon>
        <taxon>Cypridocopina</taxon>
        <taxon>Cypridoidea</taxon>
        <taxon>Cyprididae</taxon>
        <taxon>Notodromas</taxon>
    </lineage>
</organism>
<proteinExistence type="inferred from homology"/>
<feature type="non-terminal residue" evidence="5">
    <location>
        <position position="150"/>
    </location>
</feature>